<feature type="transmembrane region" description="Helical" evidence="6">
    <location>
        <begin position="20"/>
        <end position="50"/>
    </location>
</feature>
<organism evidence="7">
    <name type="scientific">marine sediment metagenome</name>
    <dbReference type="NCBI Taxonomy" id="412755"/>
    <lineage>
        <taxon>unclassified sequences</taxon>
        <taxon>metagenomes</taxon>
        <taxon>ecological metagenomes</taxon>
    </lineage>
</organism>
<name>A0A0F9DFP4_9ZZZZ</name>
<keyword evidence="4 6" id="KW-1133">Transmembrane helix</keyword>
<keyword evidence="2" id="KW-1003">Cell membrane</keyword>
<dbReference type="EMBL" id="LAZR01039599">
    <property type="protein sequence ID" value="KKL16596.1"/>
    <property type="molecule type" value="Genomic_DNA"/>
</dbReference>
<evidence type="ECO:0000256" key="1">
    <source>
        <dbReference type="ARBA" id="ARBA00004651"/>
    </source>
</evidence>
<dbReference type="GO" id="GO:0005886">
    <property type="term" value="C:plasma membrane"/>
    <property type="evidence" value="ECO:0007669"/>
    <property type="project" value="UniProtKB-SubCell"/>
</dbReference>
<protein>
    <recommendedName>
        <fullName evidence="8">YihY/virulence factor BrkB family protein</fullName>
    </recommendedName>
</protein>
<accession>A0A0F9DFP4</accession>
<comment type="subcellular location">
    <subcellularLocation>
        <location evidence="1">Cell membrane</location>
        <topology evidence="1">Multi-pass membrane protein</topology>
    </subcellularLocation>
</comment>
<feature type="non-terminal residue" evidence="7">
    <location>
        <position position="100"/>
    </location>
</feature>
<evidence type="ECO:0000256" key="4">
    <source>
        <dbReference type="ARBA" id="ARBA00022989"/>
    </source>
</evidence>
<keyword evidence="5 6" id="KW-0472">Membrane</keyword>
<keyword evidence="3 6" id="KW-0812">Transmembrane</keyword>
<evidence type="ECO:0000256" key="3">
    <source>
        <dbReference type="ARBA" id="ARBA00022692"/>
    </source>
</evidence>
<gene>
    <name evidence="7" type="ORF">LCGC14_2493990</name>
</gene>
<sequence>MIRMTAVIYPAVKDFLNDHGAIYAAALSYFFILDIVPLCLFSIGVLGYVLGADQEILSFILDRLFSMFPDVTDTVTSELESLVRHRKVAITSLVLYAVLS</sequence>
<evidence type="ECO:0000256" key="2">
    <source>
        <dbReference type="ARBA" id="ARBA00022475"/>
    </source>
</evidence>
<evidence type="ECO:0000313" key="7">
    <source>
        <dbReference type="EMBL" id="KKL16596.1"/>
    </source>
</evidence>
<evidence type="ECO:0000256" key="5">
    <source>
        <dbReference type="ARBA" id="ARBA00023136"/>
    </source>
</evidence>
<dbReference type="Pfam" id="PF03631">
    <property type="entry name" value="Virul_fac_BrkB"/>
    <property type="match status" value="1"/>
</dbReference>
<comment type="caution">
    <text evidence="7">The sequence shown here is derived from an EMBL/GenBank/DDBJ whole genome shotgun (WGS) entry which is preliminary data.</text>
</comment>
<proteinExistence type="predicted"/>
<dbReference type="InterPro" id="IPR017039">
    <property type="entry name" value="Virul_fac_BrkB"/>
</dbReference>
<reference evidence="7" key="1">
    <citation type="journal article" date="2015" name="Nature">
        <title>Complex archaea that bridge the gap between prokaryotes and eukaryotes.</title>
        <authorList>
            <person name="Spang A."/>
            <person name="Saw J.H."/>
            <person name="Jorgensen S.L."/>
            <person name="Zaremba-Niedzwiedzka K."/>
            <person name="Martijn J."/>
            <person name="Lind A.E."/>
            <person name="van Eijk R."/>
            <person name="Schleper C."/>
            <person name="Guy L."/>
            <person name="Ettema T.J."/>
        </authorList>
    </citation>
    <scope>NUCLEOTIDE SEQUENCE</scope>
</reference>
<evidence type="ECO:0008006" key="8">
    <source>
        <dbReference type="Google" id="ProtNLM"/>
    </source>
</evidence>
<dbReference type="AlphaFoldDB" id="A0A0F9DFP4"/>
<evidence type="ECO:0000256" key="6">
    <source>
        <dbReference type="SAM" id="Phobius"/>
    </source>
</evidence>